<dbReference type="SUPFAM" id="SSF52172">
    <property type="entry name" value="CheY-like"/>
    <property type="match status" value="1"/>
</dbReference>
<dbReference type="Gene3D" id="3.40.50.2300">
    <property type="match status" value="1"/>
</dbReference>
<dbReference type="SMART" id="SM00448">
    <property type="entry name" value="REC"/>
    <property type="match status" value="1"/>
</dbReference>
<proteinExistence type="predicted"/>
<reference evidence="7 8" key="1">
    <citation type="submission" date="2020-08" db="EMBL/GenBank/DDBJ databases">
        <title>Cohnella phylogeny.</title>
        <authorList>
            <person name="Dunlap C."/>
        </authorList>
    </citation>
    <scope>NUCLEOTIDE SEQUENCE [LARGE SCALE GENOMIC DNA]</scope>
    <source>
        <strain evidence="7 8">DSM 28246</strain>
    </source>
</reference>
<protein>
    <submittedName>
        <fullName evidence="7">Response regulator</fullName>
    </submittedName>
</protein>
<dbReference type="GO" id="GO:0043565">
    <property type="term" value="F:sequence-specific DNA binding"/>
    <property type="evidence" value="ECO:0007669"/>
    <property type="project" value="InterPro"/>
</dbReference>
<dbReference type="PANTHER" id="PTHR43280">
    <property type="entry name" value="ARAC-FAMILY TRANSCRIPTIONAL REGULATOR"/>
    <property type="match status" value="1"/>
</dbReference>
<dbReference type="InterPro" id="IPR001789">
    <property type="entry name" value="Sig_transdc_resp-reg_receiver"/>
</dbReference>
<evidence type="ECO:0000256" key="4">
    <source>
        <dbReference type="PROSITE-ProRule" id="PRU00169"/>
    </source>
</evidence>
<evidence type="ECO:0000256" key="3">
    <source>
        <dbReference type="ARBA" id="ARBA00023163"/>
    </source>
</evidence>
<feature type="domain" description="HTH araC/xylS-type" evidence="5">
    <location>
        <begin position="404"/>
        <end position="503"/>
    </location>
</feature>
<keyword evidence="8" id="KW-1185">Reference proteome</keyword>
<dbReference type="PROSITE" id="PS50110">
    <property type="entry name" value="RESPONSE_REGULATORY"/>
    <property type="match status" value="1"/>
</dbReference>
<gene>
    <name evidence="7" type="ORF">H7C19_25045</name>
</gene>
<evidence type="ECO:0000259" key="5">
    <source>
        <dbReference type="PROSITE" id="PS01124"/>
    </source>
</evidence>
<dbReference type="GO" id="GO:0000160">
    <property type="term" value="P:phosphorelay signal transduction system"/>
    <property type="evidence" value="ECO:0007669"/>
    <property type="project" value="InterPro"/>
</dbReference>
<dbReference type="PROSITE" id="PS01124">
    <property type="entry name" value="HTH_ARAC_FAMILY_2"/>
    <property type="match status" value="1"/>
</dbReference>
<dbReference type="Pfam" id="PF00072">
    <property type="entry name" value="Response_reg"/>
    <property type="match status" value="1"/>
</dbReference>
<dbReference type="InterPro" id="IPR041522">
    <property type="entry name" value="CdaR_GGDEF"/>
</dbReference>
<dbReference type="PANTHER" id="PTHR43280:SF28">
    <property type="entry name" value="HTH-TYPE TRANSCRIPTIONAL ACTIVATOR RHAS"/>
    <property type="match status" value="1"/>
</dbReference>
<evidence type="ECO:0000313" key="7">
    <source>
        <dbReference type="EMBL" id="MBB6673955.1"/>
    </source>
</evidence>
<keyword evidence="4" id="KW-0597">Phosphoprotein</keyword>
<dbReference type="RefSeq" id="WP_185671802.1">
    <property type="nucleotide sequence ID" value="NZ_JACJVP010000042.1"/>
</dbReference>
<dbReference type="Pfam" id="PF12833">
    <property type="entry name" value="HTH_18"/>
    <property type="match status" value="1"/>
</dbReference>
<dbReference type="EMBL" id="JACJVP010000042">
    <property type="protein sequence ID" value="MBB6673955.1"/>
    <property type="molecule type" value="Genomic_DNA"/>
</dbReference>
<name>A0A7X0RUQ4_9BACL</name>
<dbReference type="AlphaFoldDB" id="A0A7X0RUQ4"/>
<organism evidence="7 8">
    <name type="scientific">Cohnella nanjingensis</name>
    <dbReference type="NCBI Taxonomy" id="1387779"/>
    <lineage>
        <taxon>Bacteria</taxon>
        <taxon>Bacillati</taxon>
        <taxon>Bacillota</taxon>
        <taxon>Bacilli</taxon>
        <taxon>Bacillales</taxon>
        <taxon>Paenibacillaceae</taxon>
        <taxon>Cohnella</taxon>
    </lineage>
</organism>
<dbReference type="SMART" id="SM00342">
    <property type="entry name" value="HTH_ARAC"/>
    <property type="match status" value="1"/>
</dbReference>
<dbReference type="InterPro" id="IPR018060">
    <property type="entry name" value="HTH_AraC"/>
</dbReference>
<dbReference type="InterPro" id="IPR020449">
    <property type="entry name" value="Tscrpt_reg_AraC-type_HTH"/>
</dbReference>
<keyword evidence="3" id="KW-0804">Transcription</keyword>
<evidence type="ECO:0000256" key="1">
    <source>
        <dbReference type="ARBA" id="ARBA00023015"/>
    </source>
</evidence>
<dbReference type="PRINTS" id="PR00032">
    <property type="entry name" value="HTHARAC"/>
</dbReference>
<dbReference type="Proteomes" id="UP000547209">
    <property type="component" value="Unassembled WGS sequence"/>
</dbReference>
<sequence length="506" mass="57542">MNVNIAVVDDEERIRQGLAKLVEQTGEEYRVVGTYANGQELLDALGGLQLDLVITDIKMPQMNGLQLIERVQQRRPKIKFAILSGFNDFAFARQAIRQGVEDYLLKPVDQSELSELLSRVKHNLELDSYRKAVAAEEHIRLLLSNDVSHLPEHMTQGASRELGQSELFREHYAVILLRTEPELAPERVVSYMASWTRAHKVLAWEPRQTVVVTAIGHGDHADTARELGVTLLQRVPHPIYARLGASAIHQGPLKLREAYLEAEASLQKVWYEDGYKAMNDVHHLAKRGDEGMNLLRLLDKDFRPALQMLDVARAEAALVAWLDDVGRQKPSWQALAEGCAAVSGLIRSERSERGPQPDEPEEEPVVWSPKRFIHWAAFTAAFLDAAREQLHILKEARQGNRVVETVKAYIQRHYTEELELQRLADTVYLTPSYLSKLFKTETGETITDYVISIRIERAKEKLLKEPSLKTYEVGESVGYPDPAYFNKVFKKVAGVTPKEYRERVRL</sequence>
<evidence type="ECO:0000256" key="2">
    <source>
        <dbReference type="ARBA" id="ARBA00023125"/>
    </source>
</evidence>
<dbReference type="Pfam" id="PF17853">
    <property type="entry name" value="GGDEF_2"/>
    <property type="match status" value="1"/>
</dbReference>
<dbReference type="InterPro" id="IPR011006">
    <property type="entry name" value="CheY-like_superfamily"/>
</dbReference>
<keyword evidence="1" id="KW-0805">Transcription regulation</keyword>
<dbReference type="SUPFAM" id="SSF46689">
    <property type="entry name" value="Homeodomain-like"/>
    <property type="match status" value="2"/>
</dbReference>
<dbReference type="CDD" id="cd17536">
    <property type="entry name" value="REC_YesN-like"/>
    <property type="match status" value="1"/>
</dbReference>
<evidence type="ECO:0000259" key="6">
    <source>
        <dbReference type="PROSITE" id="PS50110"/>
    </source>
</evidence>
<dbReference type="GO" id="GO:0003700">
    <property type="term" value="F:DNA-binding transcription factor activity"/>
    <property type="evidence" value="ECO:0007669"/>
    <property type="project" value="InterPro"/>
</dbReference>
<feature type="modified residue" description="4-aspartylphosphate" evidence="4">
    <location>
        <position position="56"/>
    </location>
</feature>
<feature type="domain" description="Response regulatory" evidence="6">
    <location>
        <begin position="4"/>
        <end position="121"/>
    </location>
</feature>
<evidence type="ECO:0000313" key="8">
    <source>
        <dbReference type="Proteomes" id="UP000547209"/>
    </source>
</evidence>
<dbReference type="Gene3D" id="1.10.10.60">
    <property type="entry name" value="Homeodomain-like"/>
    <property type="match status" value="2"/>
</dbReference>
<keyword evidence="2" id="KW-0238">DNA-binding</keyword>
<comment type="caution">
    <text evidence="7">The sequence shown here is derived from an EMBL/GenBank/DDBJ whole genome shotgun (WGS) entry which is preliminary data.</text>
</comment>
<accession>A0A7X0RUQ4</accession>
<dbReference type="InterPro" id="IPR009057">
    <property type="entry name" value="Homeodomain-like_sf"/>
</dbReference>